<dbReference type="Gene3D" id="1.10.10.790">
    <property type="entry name" value="Surp module"/>
    <property type="match status" value="1"/>
</dbReference>
<feature type="region of interest" description="Disordered" evidence="1">
    <location>
        <begin position="406"/>
        <end position="473"/>
    </location>
</feature>
<dbReference type="InterPro" id="IPR045146">
    <property type="entry name" value="SF3A1"/>
</dbReference>
<dbReference type="Pfam" id="PF01805">
    <property type="entry name" value="Surp"/>
    <property type="match status" value="1"/>
</dbReference>
<dbReference type="OrthoDB" id="5836667at2759"/>
<evidence type="ECO:0000313" key="4">
    <source>
        <dbReference type="Proteomes" id="UP000801492"/>
    </source>
</evidence>
<organism evidence="3 4">
    <name type="scientific">Ignelater luminosus</name>
    <name type="common">Cucubano</name>
    <name type="synonym">Pyrophorus luminosus</name>
    <dbReference type="NCBI Taxonomy" id="2038154"/>
    <lineage>
        <taxon>Eukaryota</taxon>
        <taxon>Metazoa</taxon>
        <taxon>Ecdysozoa</taxon>
        <taxon>Arthropoda</taxon>
        <taxon>Hexapoda</taxon>
        <taxon>Insecta</taxon>
        <taxon>Pterygota</taxon>
        <taxon>Neoptera</taxon>
        <taxon>Endopterygota</taxon>
        <taxon>Coleoptera</taxon>
        <taxon>Polyphaga</taxon>
        <taxon>Elateriformia</taxon>
        <taxon>Elateroidea</taxon>
        <taxon>Elateridae</taxon>
        <taxon>Agrypninae</taxon>
        <taxon>Pyrophorini</taxon>
        <taxon>Ignelater</taxon>
    </lineage>
</organism>
<dbReference type="InterPro" id="IPR000061">
    <property type="entry name" value="Surp"/>
</dbReference>
<feature type="compositionally biased region" description="Basic and acidic residues" evidence="1">
    <location>
        <begin position="446"/>
        <end position="473"/>
    </location>
</feature>
<dbReference type="PANTHER" id="PTHR15316:SF1">
    <property type="entry name" value="SPLICING FACTOR 3A SUBUNIT 1"/>
    <property type="match status" value="1"/>
</dbReference>
<reference evidence="3" key="1">
    <citation type="submission" date="2019-08" db="EMBL/GenBank/DDBJ databases">
        <title>The genome of the North American firefly Photinus pyralis.</title>
        <authorList>
            <consortium name="Photinus pyralis genome working group"/>
            <person name="Fallon T.R."/>
            <person name="Sander Lower S.E."/>
            <person name="Weng J.-K."/>
        </authorList>
    </citation>
    <scope>NUCLEOTIDE SEQUENCE</scope>
    <source>
        <strain evidence="3">TRF0915ILg1</strain>
        <tissue evidence="3">Whole body</tissue>
    </source>
</reference>
<sequence>MPTVTYKPSADCTYSQLVNRIQGTQSESATPPQPLPEVTQTPVIYEQQQYYQQYYYAAQYYEYYKQMAQQFQGQPPDKLPQDGSAFAQTEIFTANQNTSIPNPLNMQNILQSQAAYMQYLQQQSIANPYAQIVSNLSHNKDLSPAYSNFVQTDPNQTMIQNSDITKAPILYGQNEQHMNIQNIPSQNFNVQPELANQTHLLQNVNVQDNIKDKERSSEGNQSSAKKPPLLSIAQYGSDTENENSSEDEEAVKIPPGEMQQIIDKMASYVLKNGKDFENIVKSKGDPRFEFLNENHEYHPYYVLKTKESTEKLSNNNKPEEDKEVKDLYNGNVGKLKEKKIITPVSFSIKKPKDEVPKEIKSALPVEESDDDHEDSTAAKTPPTLPVTVISDLPSTCSCYTTVTVTVSNTSPPSLSSTSSIITSARSVNKTPPLKEPSTVSVTTDTELSRLQENEHENKDENASKLEETEKIKSSVDSDDLILEMIDLTDDLEEKREMKRAEDRKKDKIAAAAREKLALQLERKKKAAAFLKLKSVETVSNSDKSKSESRNEKSSKKKSDKNKDDLELSIKHSNYKKSKSSKTKDKNEEEILKVDDSESEEGEIKKHKKQSKKKRSHKRKHSRSRHESKSRHKSKEHKKSKKRRRRSESNSSNSSTSSQ</sequence>
<dbReference type="SUPFAM" id="SSF109905">
    <property type="entry name" value="Surp module (SWAP domain)"/>
    <property type="match status" value="1"/>
</dbReference>
<dbReference type="GO" id="GO:0000381">
    <property type="term" value="P:regulation of alternative mRNA splicing, via spliceosome"/>
    <property type="evidence" value="ECO:0007669"/>
    <property type="project" value="TreeGrafter"/>
</dbReference>
<comment type="caution">
    <text evidence="3">The sequence shown here is derived from an EMBL/GenBank/DDBJ whole genome shotgun (WGS) entry which is preliminary data.</text>
</comment>
<feature type="region of interest" description="Disordered" evidence="1">
    <location>
        <begin position="236"/>
        <end position="256"/>
    </location>
</feature>
<proteinExistence type="predicted"/>
<feature type="region of interest" description="Disordered" evidence="1">
    <location>
        <begin position="529"/>
        <end position="658"/>
    </location>
</feature>
<evidence type="ECO:0000256" key="1">
    <source>
        <dbReference type="SAM" id="MobiDB-lite"/>
    </source>
</evidence>
<feature type="compositionally biased region" description="Low complexity" evidence="1">
    <location>
        <begin position="648"/>
        <end position="658"/>
    </location>
</feature>
<dbReference type="AlphaFoldDB" id="A0A8K0G9S6"/>
<feature type="domain" description="SURP motif" evidence="2">
    <location>
        <begin position="261"/>
        <end position="301"/>
    </location>
</feature>
<gene>
    <name evidence="3" type="ORF">ILUMI_12190</name>
</gene>
<feature type="region of interest" description="Disordered" evidence="1">
    <location>
        <begin position="487"/>
        <end position="506"/>
    </location>
</feature>
<dbReference type="EMBL" id="VTPC01007464">
    <property type="protein sequence ID" value="KAF2893982.1"/>
    <property type="molecule type" value="Genomic_DNA"/>
</dbReference>
<dbReference type="InterPro" id="IPR035967">
    <property type="entry name" value="SWAP/Surp_sf"/>
</dbReference>
<dbReference type="PROSITE" id="PS50128">
    <property type="entry name" value="SURP"/>
    <property type="match status" value="1"/>
</dbReference>
<dbReference type="GO" id="GO:0005686">
    <property type="term" value="C:U2 snRNP"/>
    <property type="evidence" value="ECO:0007669"/>
    <property type="project" value="TreeGrafter"/>
</dbReference>
<dbReference type="GO" id="GO:0071004">
    <property type="term" value="C:U2-type prespliceosome"/>
    <property type="evidence" value="ECO:0007669"/>
    <property type="project" value="TreeGrafter"/>
</dbReference>
<feature type="compositionally biased region" description="Basic and acidic residues" evidence="1">
    <location>
        <begin position="542"/>
        <end position="553"/>
    </location>
</feature>
<keyword evidence="4" id="KW-1185">Reference proteome</keyword>
<dbReference type="Proteomes" id="UP000801492">
    <property type="component" value="Unassembled WGS sequence"/>
</dbReference>
<feature type="compositionally biased region" description="Low complexity" evidence="1">
    <location>
        <begin position="406"/>
        <end position="423"/>
    </location>
</feature>
<evidence type="ECO:0000259" key="2">
    <source>
        <dbReference type="PROSITE" id="PS50128"/>
    </source>
</evidence>
<feature type="compositionally biased region" description="Acidic residues" evidence="1">
    <location>
        <begin position="239"/>
        <end position="249"/>
    </location>
</feature>
<accession>A0A8K0G9S6</accession>
<dbReference type="GO" id="GO:0003723">
    <property type="term" value="F:RNA binding"/>
    <property type="evidence" value="ECO:0007669"/>
    <property type="project" value="InterPro"/>
</dbReference>
<dbReference type="GO" id="GO:0045292">
    <property type="term" value="P:mRNA cis splicing, via spliceosome"/>
    <property type="evidence" value="ECO:0007669"/>
    <property type="project" value="InterPro"/>
</dbReference>
<feature type="compositionally biased region" description="Basic residues" evidence="1">
    <location>
        <begin position="604"/>
        <end position="645"/>
    </location>
</feature>
<feature type="compositionally biased region" description="Basic and acidic residues" evidence="1">
    <location>
        <begin position="581"/>
        <end position="595"/>
    </location>
</feature>
<dbReference type="GO" id="GO:0071013">
    <property type="term" value="C:catalytic step 2 spliceosome"/>
    <property type="evidence" value="ECO:0007669"/>
    <property type="project" value="TreeGrafter"/>
</dbReference>
<evidence type="ECO:0000313" key="3">
    <source>
        <dbReference type="EMBL" id="KAF2893982.1"/>
    </source>
</evidence>
<name>A0A8K0G9S6_IGNLU</name>
<dbReference type="PANTHER" id="PTHR15316">
    <property type="entry name" value="SPLICEOSOME ASSOCIATED PROTEIN 114/SWAP SPLICING FACTOR-RELATED"/>
    <property type="match status" value="1"/>
</dbReference>
<feature type="compositionally biased region" description="Basic and acidic residues" evidence="1">
    <location>
        <begin position="492"/>
        <end position="506"/>
    </location>
</feature>
<feature type="compositionally biased region" description="Basic and acidic residues" evidence="1">
    <location>
        <begin position="560"/>
        <end position="569"/>
    </location>
</feature>
<protein>
    <recommendedName>
        <fullName evidence="2">SURP motif domain-containing protein</fullName>
    </recommendedName>
</protein>
<feature type="region of interest" description="Disordered" evidence="1">
    <location>
        <begin position="212"/>
        <end position="231"/>
    </location>
</feature>
<dbReference type="SMART" id="SM00648">
    <property type="entry name" value="SWAP"/>
    <property type="match status" value="1"/>
</dbReference>
<feature type="region of interest" description="Disordered" evidence="1">
    <location>
        <begin position="352"/>
        <end position="386"/>
    </location>
</feature>